<name>A0AAJ2IWJ6_9LACT</name>
<dbReference type="InterPro" id="IPR001387">
    <property type="entry name" value="Cro/C1-type_HTH"/>
</dbReference>
<dbReference type="PROSITE" id="PS50943">
    <property type="entry name" value="HTH_CROC1"/>
    <property type="match status" value="1"/>
</dbReference>
<dbReference type="Pfam" id="PF12844">
    <property type="entry name" value="HTH_19"/>
    <property type="match status" value="1"/>
</dbReference>
<evidence type="ECO:0000256" key="2">
    <source>
        <dbReference type="SAM" id="MobiDB-lite"/>
    </source>
</evidence>
<dbReference type="EMBL" id="JARPXR010000007">
    <property type="protein sequence ID" value="MDT2583871.1"/>
    <property type="molecule type" value="Genomic_DNA"/>
</dbReference>
<accession>A0AAJ2IWJ6</accession>
<evidence type="ECO:0000313" key="4">
    <source>
        <dbReference type="EMBL" id="MDT2583871.1"/>
    </source>
</evidence>
<organism evidence="4 5">
    <name type="scientific">Lactococcus petauri</name>
    <dbReference type="NCBI Taxonomy" id="1940789"/>
    <lineage>
        <taxon>Bacteria</taxon>
        <taxon>Bacillati</taxon>
        <taxon>Bacillota</taxon>
        <taxon>Bacilli</taxon>
        <taxon>Lactobacillales</taxon>
        <taxon>Streptococcaceae</taxon>
        <taxon>Lactococcus</taxon>
    </lineage>
</organism>
<feature type="region of interest" description="Disordered" evidence="2">
    <location>
        <begin position="130"/>
        <end position="151"/>
    </location>
</feature>
<dbReference type="Gene3D" id="1.10.260.40">
    <property type="entry name" value="lambda repressor-like DNA-binding domains"/>
    <property type="match status" value="1"/>
</dbReference>
<proteinExistence type="predicted"/>
<dbReference type="GO" id="GO:0003677">
    <property type="term" value="F:DNA binding"/>
    <property type="evidence" value="ECO:0007669"/>
    <property type="project" value="UniProtKB-KW"/>
</dbReference>
<evidence type="ECO:0000259" key="3">
    <source>
        <dbReference type="PROSITE" id="PS50943"/>
    </source>
</evidence>
<sequence length="151" mass="17439">MTTNKFAERLKKLRQDKKLTQKELAESIGETQGKFTKWENGTLKPNFDKLIALSWELDTSIDYLLGASDSNYGREHSIIAPTIDLETAYTALENLELTKELQGLTEKEYNHQKSSLQKIINDWKNWQKKTPHENNIGTKETKPNETNLNDL</sequence>
<comment type="caution">
    <text evidence="4">The sequence shown here is derived from an EMBL/GenBank/DDBJ whole genome shotgun (WGS) entry which is preliminary data.</text>
</comment>
<dbReference type="PANTHER" id="PTHR46558">
    <property type="entry name" value="TRACRIPTIONAL REGULATORY PROTEIN-RELATED-RELATED"/>
    <property type="match status" value="1"/>
</dbReference>
<dbReference type="RefSeq" id="WP_311842985.1">
    <property type="nucleotide sequence ID" value="NZ_JARPXR010000007.1"/>
</dbReference>
<reference evidence="4" key="1">
    <citation type="submission" date="2023-03" db="EMBL/GenBank/DDBJ databases">
        <authorList>
            <person name="Shen W."/>
            <person name="Cai J."/>
        </authorList>
    </citation>
    <scope>NUCLEOTIDE SEQUENCE</scope>
    <source>
        <strain evidence="4">P86-2</strain>
    </source>
</reference>
<keyword evidence="1" id="KW-0238">DNA-binding</keyword>
<dbReference type="AlphaFoldDB" id="A0AAJ2IWJ6"/>
<dbReference type="Proteomes" id="UP001262817">
    <property type="component" value="Unassembled WGS sequence"/>
</dbReference>
<dbReference type="SUPFAM" id="SSF47413">
    <property type="entry name" value="lambda repressor-like DNA-binding domains"/>
    <property type="match status" value="1"/>
</dbReference>
<feature type="domain" description="HTH cro/C1-type" evidence="3">
    <location>
        <begin position="10"/>
        <end position="64"/>
    </location>
</feature>
<feature type="compositionally biased region" description="Polar residues" evidence="2">
    <location>
        <begin position="133"/>
        <end position="151"/>
    </location>
</feature>
<dbReference type="PANTHER" id="PTHR46558:SF11">
    <property type="entry name" value="HTH-TYPE TRANSCRIPTIONAL REGULATOR XRE"/>
    <property type="match status" value="1"/>
</dbReference>
<evidence type="ECO:0000256" key="1">
    <source>
        <dbReference type="ARBA" id="ARBA00023125"/>
    </source>
</evidence>
<gene>
    <name evidence="4" type="ORF">P7D17_07050</name>
</gene>
<evidence type="ECO:0000313" key="5">
    <source>
        <dbReference type="Proteomes" id="UP001262817"/>
    </source>
</evidence>
<protein>
    <submittedName>
        <fullName evidence="4">Helix-turn-helix domain-containing protein</fullName>
    </submittedName>
</protein>
<dbReference type="SMART" id="SM00530">
    <property type="entry name" value="HTH_XRE"/>
    <property type="match status" value="1"/>
</dbReference>
<dbReference type="InterPro" id="IPR010982">
    <property type="entry name" value="Lambda_DNA-bd_dom_sf"/>
</dbReference>
<dbReference type="CDD" id="cd00093">
    <property type="entry name" value="HTH_XRE"/>
    <property type="match status" value="1"/>
</dbReference>